<proteinExistence type="predicted"/>
<evidence type="ECO:0000313" key="4">
    <source>
        <dbReference type="Proteomes" id="UP001056429"/>
    </source>
</evidence>
<dbReference type="Proteomes" id="UP001056429">
    <property type="component" value="Unassembled WGS sequence"/>
</dbReference>
<dbReference type="RefSeq" id="WP_250860033.1">
    <property type="nucleotide sequence ID" value="NZ_JAGSOJ010000003.1"/>
</dbReference>
<feature type="domain" description="Potassium channel" evidence="2">
    <location>
        <begin position="222"/>
        <end position="274"/>
    </location>
</feature>
<evidence type="ECO:0000256" key="1">
    <source>
        <dbReference type="SAM" id="Phobius"/>
    </source>
</evidence>
<dbReference type="Pfam" id="PF07885">
    <property type="entry name" value="Ion_trans_2"/>
    <property type="match status" value="1"/>
</dbReference>
<keyword evidence="1" id="KW-0812">Transmembrane</keyword>
<comment type="caution">
    <text evidence="3">The sequence shown here is derived from an EMBL/GenBank/DDBJ whole genome shotgun (WGS) entry which is preliminary data.</text>
</comment>
<gene>
    <name evidence="3" type="ORF">KDK92_14420</name>
</gene>
<dbReference type="GO" id="GO:0034220">
    <property type="term" value="P:monoatomic ion transmembrane transport"/>
    <property type="evidence" value="ECO:0007669"/>
    <property type="project" value="UniProtKB-KW"/>
</dbReference>
<evidence type="ECO:0000313" key="3">
    <source>
        <dbReference type="EMBL" id="MCM1990923.1"/>
    </source>
</evidence>
<keyword evidence="3" id="KW-0813">Transport</keyword>
<keyword evidence="1" id="KW-1133">Transmembrane helix</keyword>
<reference evidence="3" key="2">
    <citation type="submission" date="2021-04" db="EMBL/GenBank/DDBJ databases">
        <authorList>
            <person name="Dong X."/>
        </authorList>
    </citation>
    <scope>NUCLEOTIDE SEQUENCE</scope>
    <source>
        <strain evidence="3">ZWT</strain>
    </source>
</reference>
<keyword evidence="3" id="KW-0407">Ion channel</keyword>
<accession>A0A9J6P322</accession>
<feature type="transmembrane region" description="Helical" evidence="1">
    <location>
        <begin position="249"/>
        <end position="270"/>
    </location>
</feature>
<protein>
    <submittedName>
        <fullName evidence="3">Two pore domain potassium channel family protein</fullName>
    </submittedName>
</protein>
<dbReference type="SUPFAM" id="SSF81324">
    <property type="entry name" value="Voltage-gated potassium channels"/>
    <property type="match status" value="1"/>
</dbReference>
<keyword evidence="4" id="KW-1185">Reference proteome</keyword>
<name>A0A9J6P322_9CLOT</name>
<feature type="transmembrane region" description="Helical" evidence="1">
    <location>
        <begin position="21"/>
        <end position="38"/>
    </location>
</feature>
<reference evidence="3" key="1">
    <citation type="journal article" date="2021" name="mSystems">
        <title>Bacteria and Archaea Synergistically Convert Glycine Betaine to Biogenic Methane in the Formosa Cold Seep of the South China Sea.</title>
        <authorList>
            <person name="Li L."/>
            <person name="Zhang W."/>
            <person name="Zhang S."/>
            <person name="Song L."/>
            <person name="Sun Q."/>
            <person name="Zhang H."/>
            <person name="Xiang H."/>
            <person name="Dong X."/>
        </authorList>
    </citation>
    <scope>NUCLEOTIDE SEQUENCE</scope>
    <source>
        <strain evidence="3">ZWT</strain>
    </source>
</reference>
<dbReference type="AlphaFoldDB" id="A0A9J6P322"/>
<dbReference type="InterPro" id="IPR013099">
    <property type="entry name" value="K_chnl_dom"/>
</dbReference>
<keyword evidence="3" id="KW-0406">Ion transport</keyword>
<keyword evidence="1" id="KW-0472">Membrane</keyword>
<evidence type="ECO:0000259" key="2">
    <source>
        <dbReference type="Pfam" id="PF07885"/>
    </source>
</evidence>
<dbReference type="EMBL" id="JAGSOJ010000003">
    <property type="protein sequence ID" value="MCM1990923.1"/>
    <property type="molecule type" value="Genomic_DNA"/>
</dbReference>
<sequence>MIRWIKDARRKLAKIPIRVVLSLYILVMFVFAVIYTNIPSGFYHETIRLESGYDKEAEEFSKKILEAMKANFMDVYKKEQLCFDDIEIDITTMNVGKSYVKSERVIVPINLIVEVKNPEKITDKHIDDCDKKNYIENVVYTDFFDISLSTNAIKINDKFFVPLVVTSNVFVKCDNIDVDKINYNQLFKHEGFLSPVIKIDEGIEKEIQEFLLASKGFSNKINNHFLSMLYLSAVTITTIGYGDIVPITLITRMLITIEALMGMTIMGIFLNNITYRE</sequence>
<organism evidence="3 4">
    <name type="scientific">Oceanirhabdus seepicola</name>
    <dbReference type="NCBI Taxonomy" id="2828781"/>
    <lineage>
        <taxon>Bacteria</taxon>
        <taxon>Bacillati</taxon>
        <taxon>Bacillota</taxon>
        <taxon>Clostridia</taxon>
        <taxon>Eubacteriales</taxon>
        <taxon>Clostridiaceae</taxon>
        <taxon>Oceanirhabdus</taxon>
    </lineage>
</organism>
<dbReference type="Gene3D" id="1.10.287.70">
    <property type="match status" value="1"/>
</dbReference>